<feature type="compositionally biased region" description="Low complexity" evidence="1">
    <location>
        <begin position="382"/>
        <end position="392"/>
    </location>
</feature>
<feature type="domain" description="FCP1 homology" evidence="2">
    <location>
        <begin position="488"/>
        <end position="646"/>
    </location>
</feature>
<dbReference type="NCBIfam" id="TIGR02251">
    <property type="entry name" value="HIF-SF_euk"/>
    <property type="match status" value="1"/>
</dbReference>
<dbReference type="GO" id="GO:0045944">
    <property type="term" value="P:positive regulation of transcription by RNA polymerase II"/>
    <property type="evidence" value="ECO:0007669"/>
    <property type="project" value="UniProtKB-ARBA"/>
</dbReference>
<feature type="compositionally biased region" description="Polar residues" evidence="1">
    <location>
        <begin position="369"/>
        <end position="381"/>
    </location>
</feature>
<feature type="compositionally biased region" description="Basic and acidic residues" evidence="1">
    <location>
        <begin position="404"/>
        <end position="422"/>
    </location>
</feature>
<evidence type="ECO:0000256" key="1">
    <source>
        <dbReference type="SAM" id="MobiDB-lite"/>
    </source>
</evidence>
<feature type="compositionally biased region" description="Basic residues" evidence="1">
    <location>
        <begin position="201"/>
        <end position="212"/>
    </location>
</feature>
<name>A0A2V1E740_9PLEO</name>
<dbReference type="Pfam" id="PF03031">
    <property type="entry name" value="NIF"/>
    <property type="match status" value="1"/>
</dbReference>
<dbReference type="AlphaFoldDB" id="A0A2V1E740"/>
<feature type="compositionally biased region" description="Basic and acidic residues" evidence="1">
    <location>
        <begin position="312"/>
        <end position="343"/>
    </location>
</feature>
<dbReference type="Proteomes" id="UP000244855">
    <property type="component" value="Unassembled WGS sequence"/>
</dbReference>
<dbReference type="CDD" id="cd07521">
    <property type="entry name" value="HAD_FCP1-like"/>
    <property type="match status" value="1"/>
</dbReference>
<evidence type="ECO:0000259" key="2">
    <source>
        <dbReference type="PROSITE" id="PS50969"/>
    </source>
</evidence>
<dbReference type="InterPro" id="IPR023214">
    <property type="entry name" value="HAD_sf"/>
</dbReference>
<dbReference type="OrthoDB" id="277011at2759"/>
<feature type="region of interest" description="Disordered" evidence="1">
    <location>
        <begin position="128"/>
        <end position="470"/>
    </location>
</feature>
<sequence>MDTYYLPTCSPDSTSTRYRAPAHVGPHLLLILDFSTRQPPTSTSQPHRQRHAASPAHLAPFCRSAMSEQTQPTTGPLGRSSTEKPTAPAASTDLAASNSTLISAICLSLSKPPLSTLLTLPPTDANAAASATEALPENLQKTASKSSQAGDGTAMPPSEPKKKRSFLNIPRSHSQSNDEQTPTGTGLSGATVGDAESIGRGSKRSFLGKRRAGSNASSKRSNQQQPASSEKTEQPPPVPSAGIREGSTRSRSKKSGGLLSCLPCFAPKDDGAIAEDSPTENAKQAGTVKPVRTTQSTPVKKQDPTAESSTADSKEPLDEKVAGEAYGDRLEKPHADGTSERPSNDTPQIVTRSSSKKQTGEQSPLLPGQQGNLQTGHPQINVQTPTPGTTPVQPRPSIEQQQIIHDRTQSQEEKDQDIEMKDVPLAANEVRQEGEEASTEVQDEIPPKVDLPPPPPLEQRQNAVQNQTTDISMSEPQQKYLLGPIRPEFHGKKCLVLDLDETLVHSSFKVLAQADFTIPVEIEGQYHNVYVIKRPGVDQFMKRVGELYEVVVFTASVSKYGDPLLDQLDIHGVVHHRLFRESCYNHQGNYVKDLSQIGRDLKDTIIIDNSPTSYIFHPQHAVPISSWFSDAHDNELLDLIPVLEDLAGSQVSDVSLVLDVGL</sequence>
<protein>
    <submittedName>
        <fullName evidence="3">NIF-domain-containing protein</fullName>
    </submittedName>
</protein>
<feature type="compositionally biased region" description="Polar residues" evidence="1">
    <location>
        <begin position="66"/>
        <end position="84"/>
    </location>
</feature>
<dbReference type="GO" id="GO:0016791">
    <property type="term" value="F:phosphatase activity"/>
    <property type="evidence" value="ECO:0007669"/>
    <property type="project" value="InterPro"/>
</dbReference>
<feature type="compositionally biased region" description="Polar residues" evidence="1">
    <location>
        <begin position="292"/>
        <end position="311"/>
    </location>
</feature>
<dbReference type="GO" id="GO:0034198">
    <property type="term" value="P:cellular response to amino acid starvation"/>
    <property type="evidence" value="ECO:0007669"/>
    <property type="project" value="UniProtKB-ARBA"/>
</dbReference>
<accession>A0A2V1E740</accession>
<feature type="compositionally biased region" description="Polar residues" evidence="1">
    <location>
        <begin position="344"/>
        <end position="362"/>
    </location>
</feature>
<dbReference type="SMART" id="SM00577">
    <property type="entry name" value="CPDc"/>
    <property type="match status" value="1"/>
</dbReference>
<gene>
    <name evidence="3" type="ORF">DM02DRAFT_623335</name>
</gene>
<dbReference type="PROSITE" id="PS50969">
    <property type="entry name" value="FCP1"/>
    <property type="match status" value="1"/>
</dbReference>
<dbReference type="InterPro" id="IPR004274">
    <property type="entry name" value="FCP1_dom"/>
</dbReference>
<dbReference type="EMBL" id="KZ805309">
    <property type="protein sequence ID" value="PVI06418.1"/>
    <property type="molecule type" value="Genomic_DNA"/>
</dbReference>
<feature type="compositionally biased region" description="Polar residues" evidence="1">
    <location>
        <begin position="139"/>
        <end position="150"/>
    </location>
</feature>
<dbReference type="STRING" id="97972.A0A2V1E740"/>
<dbReference type="InterPro" id="IPR036412">
    <property type="entry name" value="HAD-like_sf"/>
</dbReference>
<feature type="region of interest" description="Disordered" evidence="1">
    <location>
        <begin position="65"/>
        <end position="92"/>
    </location>
</feature>
<reference evidence="3 4" key="1">
    <citation type="journal article" date="2018" name="Sci. Rep.">
        <title>Comparative genomics provides insights into the lifestyle and reveals functional heterogeneity of dark septate endophytic fungi.</title>
        <authorList>
            <person name="Knapp D.G."/>
            <person name="Nemeth J.B."/>
            <person name="Barry K."/>
            <person name="Hainaut M."/>
            <person name="Henrissat B."/>
            <person name="Johnson J."/>
            <person name="Kuo A."/>
            <person name="Lim J.H.P."/>
            <person name="Lipzen A."/>
            <person name="Nolan M."/>
            <person name="Ohm R.A."/>
            <person name="Tamas L."/>
            <person name="Grigoriev I.V."/>
            <person name="Spatafora J.W."/>
            <person name="Nagy L.G."/>
            <person name="Kovacs G.M."/>
        </authorList>
    </citation>
    <scope>NUCLEOTIDE SEQUENCE [LARGE SCALE GENOMIC DNA]</scope>
    <source>
        <strain evidence="3 4">DSE2036</strain>
    </source>
</reference>
<feature type="compositionally biased region" description="Polar residues" evidence="1">
    <location>
        <begin position="459"/>
        <end position="470"/>
    </location>
</feature>
<proteinExistence type="predicted"/>
<dbReference type="InterPro" id="IPR011948">
    <property type="entry name" value="Dullard_phosphatase"/>
</dbReference>
<dbReference type="SUPFAM" id="SSF56784">
    <property type="entry name" value="HAD-like"/>
    <property type="match status" value="1"/>
</dbReference>
<feature type="compositionally biased region" description="Polar residues" evidence="1">
    <location>
        <begin position="171"/>
        <end position="185"/>
    </location>
</feature>
<dbReference type="FunFam" id="3.40.50.1000:FF:000043">
    <property type="entry name" value="General stress response phosphoprotein phosphatase Psr1/2"/>
    <property type="match status" value="1"/>
</dbReference>
<keyword evidence="4" id="KW-1185">Reference proteome</keyword>
<feature type="compositionally biased region" description="Polar residues" evidence="1">
    <location>
        <begin position="214"/>
        <end position="229"/>
    </location>
</feature>
<feature type="compositionally biased region" description="Low complexity" evidence="1">
    <location>
        <begin position="128"/>
        <end position="138"/>
    </location>
</feature>
<dbReference type="GO" id="GO:1904262">
    <property type="term" value="P:negative regulation of TORC1 signaling"/>
    <property type="evidence" value="ECO:0007669"/>
    <property type="project" value="UniProtKB-ARBA"/>
</dbReference>
<dbReference type="InterPro" id="IPR050365">
    <property type="entry name" value="TIM50"/>
</dbReference>
<organism evidence="3 4">
    <name type="scientific">Periconia macrospinosa</name>
    <dbReference type="NCBI Taxonomy" id="97972"/>
    <lineage>
        <taxon>Eukaryota</taxon>
        <taxon>Fungi</taxon>
        <taxon>Dikarya</taxon>
        <taxon>Ascomycota</taxon>
        <taxon>Pezizomycotina</taxon>
        <taxon>Dothideomycetes</taxon>
        <taxon>Pleosporomycetidae</taxon>
        <taxon>Pleosporales</taxon>
        <taxon>Massarineae</taxon>
        <taxon>Periconiaceae</taxon>
        <taxon>Periconia</taxon>
    </lineage>
</organism>
<dbReference type="PANTHER" id="PTHR12210">
    <property type="entry name" value="DULLARD PROTEIN PHOSPHATASE"/>
    <property type="match status" value="1"/>
</dbReference>
<dbReference type="GO" id="GO:0009651">
    <property type="term" value="P:response to salt stress"/>
    <property type="evidence" value="ECO:0007669"/>
    <property type="project" value="UniProtKB-ARBA"/>
</dbReference>
<dbReference type="Gene3D" id="3.40.50.1000">
    <property type="entry name" value="HAD superfamily/HAD-like"/>
    <property type="match status" value="1"/>
</dbReference>
<evidence type="ECO:0000313" key="3">
    <source>
        <dbReference type="EMBL" id="PVI06418.1"/>
    </source>
</evidence>
<evidence type="ECO:0000313" key="4">
    <source>
        <dbReference type="Proteomes" id="UP000244855"/>
    </source>
</evidence>